<gene>
    <name evidence="2" type="ORF">KK1_027274</name>
</gene>
<reference evidence="2" key="1">
    <citation type="journal article" date="2012" name="Nat. Biotechnol.">
        <title>Draft genome sequence of pigeonpea (Cajanus cajan), an orphan legume crop of resource-poor farmers.</title>
        <authorList>
            <person name="Varshney R.K."/>
            <person name="Chen W."/>
            <person name="Li Y."/>
            <person name="Bharti A.K."/>
            <person name="Saxena R.K."/>
            <person name="Schlueter J.A."/>
            <person name="Donoghue M.T."/>
            <person name="Azam S."/>
            <person name="Fan G."/>
            <person name="Whaley A.M."/>
            <person name="Farmer A.D."/>
            <person name="Sheridan J."/>
            <person name="Iwata A."/>
            <person name="Tuteja R."/>
            <person name="Penmetsa R.V."/>
            <person name="Wu W."/>
            <person name="Upadhyaya H.D."/>
            <person name="Yang S.P."/>
            <person name="Shah T."/>
            <person name="Saxena K.B."/>
            <person name="Michael T."/>
            <person name="McCombie W.R."/>
            <person name="Yang B."/>
            <person name="Zhang G."/>
            <person name="Yang H."/>
            <person name="Wang J."/>
            <person name="Spillane C."/>
            <person name="Cook D.R."/>
            <person name="May G.D."/>
            <person name="Xu X."/>
            <person name="Jackson S.A."/>
        </authorList>
    </citation>
    <scope>NUCLEOTIDE SEQUENCE [LARGE SCALE GENOMIC DNA]</scope>
</reference>
<dbReference type="PANTHER" id="PTHR31286:SF171">
    <property type="entry name" value="CCHC-TYPE DOMAIN-CONTAINING PROTEIN"/>
    <property type="match status" value="1"/>
</dbReference>
<protein>
    <submittedName>
        <fullName evidence="2">Uncharacterized protein</fullName>
    </submittedName>
</protein>
<evidence type="ECO:0000313" key="3">
    <source>
        <dbReference type="Proteomes" id="UP000075243"/>
    </source>
</evidence>
<evidence type="ECO:0000256" key="1">
    <source>
        <dbReference type="SAM" id="MobiDB-lite"/>
    </source>
</evidence>
<proteinExistence type="predicted"/>
<dbReference type="Proteomes" id="UP000075243">
    <property type="component" value="Unassembled WGS sequence"/>
</dbReference>
<keyword evidence="3" id="KW-1185">Reference proteome</keyword>
<sequence length="268" mass="30677">MREKLCSIWKMEGGFKLMDGYCNVNFDLEANREKAVNNVPWMIFDHYLIIRQWSIDFVVIETIIDKTLTWVCFPSIGMIYKSILMSNASAIETPIKIDTNTLNMTQGCFAKVCIQIDLNVLVVGKFNLNGSWYNMEYEDLYILYSHCGCYGHVTKEYKVVSSEPTHDEKKAAWEVAPFGEVVMANPSHANVKSYSNSPIAAHNNRMVVKWKVRKLGTNYLNRFCGDMQHDDNDNDDDNNSNSNNSNNNNNNNNNNHNHNHISQLSGNV</sequence>
<dbReference type="InterPro" id="IPR040256">
    <property type="entry name" value="At4g02000-like"/>
</dbReference>
<feature type="region of interest" description="Disordered" evidence="1">
    <location>
        <begin position="230"/>
        <end position="268"/>
    </location>
</feature>
<organism evidence="2 3">
    <name type="scientific">Cajanus cajan</name>
    <name type="common">Pigeon pea</name>
    <name type="synonym">Cajanus indicus</name>
    <dbReference type="NCBI Taxonomy" id="3821"/>
    <lineage>
        <taxon>Eukaryota</taxon>
        <taxon>Viridiplantae</taxon>
        <taxon>Streptophyta</taxon>
        <taxon>Embryophyta</taxon>
        <taxon>Tracheophyta</taxon>
        <taxon>Spermatophyta</taxon>
        <taxon>Magnoliopsida</taxon>
        <taxon>eudicotyledons</taxon>
        <taxon>Gunneridae</taxon>
        <taxon>Pentapetalae</taxon>
        <taxon>rosids</taxon>
        <taxon>fabids</taxon>
        <taxon>Fabales</taxon>
        <taxon>Fabaceae</taxon>
        <taxon>Papilionoideae</taxon>
        <taxon>50 kb inversion clade</taxon>
        <taxon>NPAAA clade</taxon>
        <taxon>indigoferoid/millettioid clade</taxon>
        <taxon>Phaseoleae</taxon>
        <taxon>Cajanus</taxon>
    </lineage>
</organism>
<dbReference type="AlphaFoldDB" id="A0A151S7W8"/>
<feature type="compositionally biased region" description="Low complexity" evidence="1">
    <location>
        <begin position="239"/>
        <end position="256"/>
    </location>
</feature>
<dbReference type="EMBL" id="KQ483446">
    <property type="protein sequence ID" value="KYP50915.1"/>
    <property type="molecule type" value="Genomic_DNA"/>
</dbReference>
<name>A0A151S7W8_CAJCA</name>
<evidence type="ECO:0000313" key="2">
    <source>
        <dbReference type="EMBL" id="KYP50915.1"/>
    </source>
</evidence>
<dbReference type="PANTHER" id="PTHR31286">
    <property type="entry name" value="GLYCINE-RICH CELL WALL STRUCTURAL PROTEIN 1.8-LIKE"/>
    <property type="match status" value="1"/>
</dbReference>
<accession>A0A151S7W8</accession>
<dbReference type="Gramene" id="C.cajan_26313.t">
    <property type="protein sequence ID" value="C.cajan_26313.t.cds1"/>
    <property type="gene ID" value="C.cajan_26313"/>
</dbReference>